<dbReference type="Pfam" id="PF00096">
    <property type="entry name" value="zf-C2H2"/>
    <property type="match status" value="3"/>
</dbReference>
<feature type="compositionally biased region" description="Polar residues" evidence="6">
    <location>
        <begin position="104"/>
        <end position="113"/>
    </location>
</feature>
<protein>
    <submittedName>
        <fullName evidence="8">Zinc finger protein like</fullName>
    </submittedName>
</protein>
<dbReference type="Proteomes" id="UP000689129">
    <property type="component" value="Unassembled WGS sequence"/>
</dbReference>
<evidence type="ECO:0000256" key="6">
    <source>
        <dbReference type="SAM" id="MobiDB-lite"/>
    </source>
</evidence>
<keyword evidence="3 5" id="KW-0863">Zinc-finger</keyword>
<feature type="domain" description="C2H2-type" evidence="7">
    <location>
        <begin position="606"/>
        <end position="637"/>
    </location>
</feature>
<dbReference type="InterPro" id="IPR013087">
    <property type="entry name" value="Znf_C2H2_type"/>
</dbReference>
<evidence type="ECO:0000256" key="1">
    <source>
        <dbReference type="ARBA" id="ARBA00022723"/>
    </source>
</evidence>
<evidence type="ECO:0000256" key="5">
    <source>
        <dbReference type="PROSITE-ProRule" id="PRU00042"/>
    </source>
</evidence>
<reference evidence="8" key="1">
    <citation type="journal article" date="2021" name="Mol. Plant Pathol.">
        <title>A 20-kb lineage-specific genomic region tames virulence in pathogenic amphidiploid Verticillium longisporum.</title>
        <authorList>
            <person name="Harting R."/>
            <person name="Starke J."/>
            <person name="Kusch H."/>
            <person name="Poggeler S."/>
            <person name="Maurus I."/>
            <person name="Schluter R."/>
            <person name="Landesfeind M."/>
            <person name="Bulla I."/>
            <person name="Nowrousian M."/>
            <person name="de Jonge R."/>
            <person name="Stahlhut G."/>
            <person name="Hoff K.J."/>
            <person name="Asshauer K.P."/>
            <person name="Thurmer A."/>
            <person name="Stanke M."/>
            <person name="Daniel R."/>
            <person name="Morgenstern B."/>
            <person name="Thomma B.P.H.J."/>
            <person name="Kronstad J.W."/>
            <person name="Braus-Stromeyer S.A."/>
            <person name="Braus G.H."/>
        </authorList>
    </citation>
    <scope>NUCLEOTIDE SEQUENCE</scope>
    <source>
        <strain evidence="8">Vl32</strain>
    </source>
</reference>
<feature type="region of interest" description="Disordered" evidence="6">
    <location>
        <begin position="72"/>
        <end position="113"/>
    </location>
</feature>
<name>A0A8I2ZTS5_VERLO</name>
<dbReference type="InterPro" id="IPR050329">
    <property type="entry name" value="GLI_C2H2-zinc-finger"/>
</dbReference>
<dbReference type="SMART" id="SM00355">
    <property type="entry name" value="ZnF_C2H2"/>
    <property type="match status" value="7"/>
</dbReference>
<dbReference type="GO" id="GO:0005634">
    <property type="term" value="C:nucleus"/>
    <property type="evidence" value="ECO:0007669"/>
    <property type="project" value="UniProtKB-ARBA"/>
</dbReference>
<dbReference type="GO" id="GO:0008270">
    <property type="term" value="F:zinc ion binding"/>
    <property type="evidence" value="ECO:0007669"/>
    <property type="project" value="UniProtKB-KW"/>
</dbReference>
<evidence type="ECO:0000256" key="4">
    <source>
        <dbReference type="ARBA" id="ARBA00022833"/>
    </source>
</evidence>
<dbReference type="PANTHER" id="PTHR19818:SF139">
    <property type="entry name" value="PAIR-RULE PROTEIN ODD-PAIRED"/>
    <property type="match status" value="1"/>
</dbReference>
<feature type="compositionally biased region" description="Low complexity" evidence="6">
    <location>
        <begin position="257"/>
        <end position="321"/>
    </location>
</feature>
<evidence type="ECO:0000313" key="9">
    <source>
        <dbReference type="Proteomes" id="UP000689129"/>
    </source>
</evidence>
<dbReference type="OrthoDB" id="3437960at2759"/>
<keyword evidence="1" id="KW-0479">Metal-binding</keyword>
<feature type="region of interest" description="Disordered" evidence="6">
    <location>
        <begin position="251"/>
        <end position="321"/>
    </location>
</feature>
<dbReference type="FunFam" id="3.30.160.60:FF:000125">
    <property type="entry name" value="Putative zinc finger protein 143"/>
    <property type="match status" value="1"/>
</dbReference>
<sequence>MDDSYGIDMEDFTASEQLNFEMFTELDPTPSFTQASESHNHFYHGSGTSHDDTCIDPNASFMFSSRLDNDALMSQSSAPPPRSAPSAAAAAAAAAAPRPRQSSMPTDTSSNAKNDFDFHGFQWTNAAAASFNTLSDPNYDLLPNATDEAAASPEDACAAECTKPDCEDACEDPDCEVDSETCADDCAVDCESACDDEECQKAGCPEECDEEACNPITRCTEDHCSDKAEAAPDDASAAAAKILEDLQNPPVVRQQHRQPQQPQYMQLQQQHLQLQQLPQQHLQPQQMQQQQMQPHQMQPQQQMQQQLRPRQQMQQQLQPQQQEQYLYTHGMNFASQQTLQSPALQSSQIPCSRPEGGMSFSQMDLSSVSFEQAAPQVDMMGRFIDTMPLNPTIDPFFEHIYQCHDPNQPQCVEPCVLSTFPTQYAQCPFPQWPQDHLNQNAFYQGDHSPTRQNTKCNTKFRTASQLVAHFNEQHRPALAATNHTFAIPQYNIHHPSPAPVTQTIKGMTFRRGAGHLNGSPTSDAMQRPLSAMTASSTLTGDSAQISTPVTPVSESFSRTNNQCRWLSYGQVCGLTFRDEEELHQHVRDRHTAPLNKEVGGFPCHWEKCVRQKKGSAGNFSQKSKLDRHLQVHTGYKPVKCSICNLSLSAKQSLDQHMRIHTGDEPWICTWAGCGASFKQQSALTMHTRTHTGDKPLACNICGRTFSESSNLSKHRRTHNLKGDHICDLCGKDFRRLDQLRRHIKTKHKNDDGSGMAMAKADSHQSGLDLSFQSSPQFDDLDAMLQGFPKFENSPL</sequence>
<keyword evidence="4" id="KW-0862">Zinc</keyword>
<comment type="caution">
    <text evidence="8">The sequence shown here is derived from an EMBL/GenBank/DDBJ whole genome shotgun (WGS) entry which is preliminary data.</text>
</comment>
<feature type="domain" description="C2H2-type" evidence="7">
    <location>
        <begin position="638"/>
        <end position="665"/>
    </location>
</feature>
<dbReference type="PROSITE" id="PS50157">
    <property type="entry name" value="ZINC_FINGER_C2H2_2"/>
    <property type="match status" value="5"/>
</dbReference>
<proteinExistence type="predicted"/>
<dbReference type="FunFam" id="3.30.160.60:FF:002343">
    <property type="entry name" value="Zinc finger protein 33A"/>
    <property type="match status" value="1"/>
</dbReference>
<feature type="region of interest" description="Disordered" evidence="6">
    <location>
        <begin position="338"/>
        <end position="360"/>
    </location>
</feature>
<dbReference type="GO" id="GO:0010557">
    <property type="term" value="P:positive regulation of macromolecule biosynthetic process"/>
    <property type="evidence" value="ECO:0007669"/>
    <property type="project" value="UniProtKB-ARBA"/>
</dbReference>
<dbReference type="FunFam" id="3.30.160.60:FF:000557">
    <property type="entry name" value="zinc finger and SCAN domain-containing protein 29"/>
    <property type="match status" value="1"/>
</dbReference>
<evidence type="ECO:0000256" key="2">
    <source>
        <dbReference type="ARBA" id="ARBA00022737"/>
    </source>
</evidence>
<dbReference type="GO" id="GO:0000981">
    <property type="term" value="F:DNA-binding transcription factor activity, RNA polymerase II-specific"/>
    <property type="evidence" value="ECO:0007669"/>
    <property type="project" value="TreeGrafter"/>
</dbReference>
<keyword evidence="2" id="KW-0677">Repeat</keyword>
<evidence type="ECO:0000256" key="3">
    <source>
        <dbReference type="ARBA" id="ARBA00022771"/>
    </source>
</evidence>
<feature type="domain" description="C2H2-type" evidence="7">
    <location>
        <begin position="696"/>
        <end position="723"/>
    </location>
</feature>
<dbReference type="PANTHER" id="PTHR19818">
    <property type="entry name" value="ZINC FINGER PROTEIN ZIC AND GLI"/>
    <property type="match status" value="1"/>
</dbReference>
<feature type="domain" description="C2H2-type" evidence="7">
    <location>
        <begin position="724"/>
        <end position="752"/>
    </location>
</feature>
<feature type="domain" description="C2H2-type" evidence="7">
    <location>
        <begin position="666"/>
        <end position="695"/>
    </location>
</feature>
<dbReference type="GO" id="GO:0000978">
    <property type="term" value="F:RNA polymerase II cis-regulatory region sequence-specific DNA binding"/>
    <property type="evidence" value="ECO:0007669"/>
    <property type="project" value="UniProtKB-ARBA"/>
</dbReference>
<gene>
    <name evidence="8" type="ORF">HYQ45_004265</name>
</gene>
<evidence type="ECO:0000313" key="8">
    <source>
        <dbReference type="EMBL" id="KAG7138670.1"/>
    </source>
</evidence>
<feature type="region of interest" description="Disordered" evidence="6">
    <location>
        <begin position="745"/>
        <end position="768"/>
    </location>
</feature>
<feature type="compositionally biased region" description="Low complexity" evidence="6">
    <location>
        <begin position="84"/>
        <end position="103"/>
    </location>
</feature>
<dbReference type="PROSITE" id="PS00028">
    <property type="entry name" value="ZINC_FINGER_C2H2_1"/>
    <property type="match status" value="4"/>
</dbReference>
<organism evidence="8 9">
    <name type="scientific">Verticillium longisporum</name>
    <name type="common">Verticillium dahliae var. longisporum</name>
    <dbReference type="NCBI Taxonomy" id="100787"/>
    <lineage>
        <taxon>Eukaryota</taxon>
        <taxon>Fungi</taxon>
        <taxon>Dikarya</taxon>
        <taxon>Ascomycota</taxon>
        <taxon>Pezizomycotina</taxon>
        <taxon>Sordariomycetes</taxon>
        <taxon>Hypocreomycetidae</taxon>
        <taxon>Glomerellales</taxon>
        <taxon>Plectosphaerellaceae</taxon>
        <taxon>Verticillium</taxon>
    </lineage>
</organism>
<accession>A0A8I2ZTS5</accession>
<feature type="compositionally biased region" description="Polar residues" evidence="6">
    <location>
        <begin position="338"/>
        <end position="350"/>
    </location>
</feature>
<dbReference type="AlphaFoldDB" id="A0A8I2ZTS5"/>
<evidence type="ECO:0000259" key="7">
    <source>
        <dbReference type="PROSITE" id="PS50157"/>
    </source>
</evidence>
<dbReference type="EMBL" id="JAEMWZ010000070">
    <property type="protein sequence ID" value="KAG7138670.1"/>
    <property type="molecule type" value="Genomic_DNA"/>
</dbReference>